<dbReference type="EMBL" id="AP025739">
    <property type="protein sequence ID" value="BDI29111.1"/>
    <property type="molecule type" value="Genomic_DNA"/>
</dbReference>
<evidence type="ECO:0000313" key="2">
    <source>
        <dbReference type="EMBL" id="BDI29111.1"/>
    </source>
</evidence>
<dbReference type="Proteomes" id="UP000287394">
    <property type="component" value="Chromosome"/>
</dbReference>
<name>A0A402CUW2_9BACT</name>
<dbReference type="InterPro" id="IPR004183">
    <property type="entry name" value="Xdiol_dOase_suB"/>
</dbReference>
<organism evidence="2 3">
    <name type="scientific">Capsulimonas corticalis</name>
    <dbReference type="NCBI Taxonomy" id="2219043"/>
    <lineage>
        <taxon>Bacteria</taxon>
        <taxon>Bacillati</taxon>
        <taxon>Armatimonadota</taxon>
        <taxon>Armatimonadia</taxon>
        <taxon>Capsulimonadales</taxon>
        <taxon>Capsulimonadaceae</taxon>
        <taxon>Capsulimonas</taxon>
    </lineage>
</organism>
<feature type="domain" description="Extradiol ring-cleavage dioxygenase class III enzyme subunit B" evidence="1">
    <location>
        <begin position="6"/>
        <end position="215"/>
    </location>
</feature>
<dbReference type="RefSeq" id="WP_119321154.1">
    <property type="nucleotide sequence ID" value="NZ_AP025739.1"/>
</dbReference>
<dbReference type="Pfam" id="PF02900">
    <property type="entry name" value="LigB"/>
    <property type="match status" value="1"/>
</dbReference>
<dbReference type="GO" id="GO:0008198">
    <property type="term" value="F:ferrous iron binding"/>
    <property type="evidence" value="ECO:0007669"/>
    <property type="project" value="InterPro"/>
</dbReference>
<dbReference type="GO" id="GO:0016702">
    <property type="term" value="F:oxidoreductase activity, acting on single donors with incorporation of molecular oxygen, incorporation of two atoms of oxygen"/>
    <property type="evidence" value="ECO:0007669"/>
    <property type="project" value="UniProtKB-ARBA"/>
</dbReference>
<reference evidence="2 3" key="1">
    <citation type="journal article" date="2019" name="Int. J. Syst. Evol. Microbiol.">
        <title>Capsulimonas corticalis gen. nov., sp. nov., an aerobic capsulated bacterium, of a novel bacterial order, Capsulimonadales ord. nov., of the class Armatimonadia of the phylum Armatimonadetes.</title>
        <authorList>
            <person name="Li J."/>
            <person name="Kudo C."/>
            <person name="Tonouchi A."/>
        </authorList>
    </citation>
    <scope>NUCLEOTIDE SEQUENCE [LARGE SCALE GENOMIC DNA]</scope>
    <source>
        <strain evidence="2 3">AX-7</strain>
    </source>
</reference>
<dbReference type="SUPFAM" id="SSF53213">
    <property type="entry name" value="LigB-like"/>
    <property type="match status" value="1"/>
</dbReference>
<evidence type="ECO:0000259" key="1">
    <source>
        <dbReference type="Pfam" id="PF02900"/>
    </source>
</evidence>
<proteinExistence type="predicted"/>
<sequence>MPIVYACISPHGGNMLLPLDGPTPLPQTRIAMQKMRRDFEAARPDTIAILTPHGIVMEDSISIGVTAMGAGELDDLSVTAHIDRDLASAWAYHASELGVPVTPLVMQDPEAPLPLDWGVTIPLALLDPNQRLPIAVACPSTGVSRDQLIAWGDALVTASEDQDRRVALIVSADQGHGHAADGRYGFAPESAQYDRAMADAVRADDLSRLLEWDDAWIGAALADSYWQTLSLLGVQRRVPLKSRFLSYEVDHYFGLLCASYTL</sequence>
<dbReference type="KEGG" id="ccot:CCAX7_11620"/>
<keyword evidence="3" id="KW-1185">Reference proteome</keyword>
<keyword evidence="2" id="KW-0223">Dioxygenase</keyword>
<gene>
    <name evidence="2" type="ORF">CCAX7_11620</name>
</gene>
<accession>A0A402CUW2</accession>
<dbReference type="AlphaFoldDB" id="A0A402CUW2"/>
<protein>
    <submittedName>
        <fullName evidence="2">Extradiol dioxygenase</fullName>
    </submittedName>
</protein>
<dbReference type="Gene3D" id="3.40.830.10">
    <property type="entry name" value="LigB-like"/>
    <property type="match status" value="1"/>
</dbReference>
<keyword evidence="2" id="KW-0560">Oxidoreductase</keyword>
<dbReference type="OrthoDB" id="159752at2"/>
<evidence type="ECO:0000313" key="3">
    <source>
        <dbReference type="Proteomes" id="UP000287394"/>
    </source>
</evidence>